<dbReference type="Proteomes" id="UP001239083">
    <property type="component" value="Unassembled WGS sequence"/>
</dbReference>
<reference evidence="3 4" key="1">
    <citation type="submission" date="2023-07" db="EMBL/GenBank/DDBJ databases">
        <title>Comparative genomics of wheat-associated soil bacteria to identify genetic determinants of phenazine resistance.</title>
        <authorList>
            <person name="Mouncey N."/>
        </authorList>
    </citation>
    <scope>NUCLEOTIDE SEQUENCE [LARGE SCALE GENOMIC DNA]</scope>
    <source>
        <strain evidence="3 4">V3I3</strain>
    </source>
</reference>
<feature type="region of interest" description="Disordered" evidence="1">
    <location>
        <begin position="103"/>
        <end position="159"/>
    </location>
</feature>
<dbReference type="InterPro" id="IPR001387">
    <property type="entry name" value="Cro/C1-type_HTH"/>
</dbReference>
<keyword evidence="4" id="KW-1185">Reference proteome</keyword>
<evidence type="ECO:0000313" key="3">
    <source>
        <dbReference type="EMBL" id="MDQ0893106.1"/>
    </source>
</evidence>
<dbReference type="Gene3D" id="1.10.260.40">
    <property type="entry name" value="lambda repressor-like DNA-binding domains"/>
    <property type="match status" value="1"/>
</dbReference>
<proteinExistence type="predicted"/>
<feature type="compositionally biased region" description="Basic residues" evidence="1">
    <location>
        <begin position="132"/>
        <end position="144"/>
    </location>
</feature>
<dbReference type="SUPFAM" id="SSF47413">
    <property type="entry name" value="lambda repressor-like DNA-binding domains"/>
    <property type="match status" value="1"/>
</dbReference>
<evidence type="ECO:0000256" key="1">
    <source>
        <dbReference type="SAM" id="MobiDB-lite"/>
    </source>
</evidence>
<gene>
    <name evidence="3" type="ORF">QFZ26_000661</name>
</gene>
<evidence type="ECO:0000313" key="4">
    <source>
        <dbReference type="Proteomes" id="UP001239083"/>
    </source>
</evidence>
<dbReference type="RefSeq" id="WP_307039271.1">
    <property type="nucleotide sequence ID" value="NZ_JAUSYY010000001.1"/>
</dbReference>
<accession>A0ABU0R4V4</accession>
<dbReference type="Pfam" id="PF01381">
    <property type="entry name" value="HTH_3"/>
    <property type="match status" value="1"/>
</dbReference>
<evidence type="ECO:0000259" key="2">
    <source>
        <dbReference type="PROSITE" id="PS50943"/>
    </source>
</evidence>
<comment type="caution">
    <text evidence="3">The sequence shown here is derived from an EMBL/GenBank/DDBJ whole genome shotgun (WGS) entry which is preliminary data.</text>
</comment>
<dbReference type="InterPro" id="IPR010982">
    <property type="entry name" value="Lambda_DNA-bd_dom_sf"/>
</dbReference>
<organism evidence="3 4">
    <name type="scientific">Agromyces ramosus</name>
    <dbReference type="NCBI Taxonomy" id="33879"/>
    <lineage>
        <taxon>Bacteria</taxon>
        <taxon>Bacillati</taxon>
        <taxon>Actinomycetota</taxon>
        <taxon>Actinomycetes</taxon>
        <taxon>Micrococcales</taxon>
        <taxon>Microbacteriaceae</taxon>
        <taxon>Agromyces</taxon>
    </lineage>
</organism>
<dbReference type="CDD" id="cd00093">
    <property type="entry name" value="HTH_XRE"/>
    <property type="match status" value="1"/>
</dbReference>
<feature type="domain" description="HTH cro/C1-type" evidence="2">
    <location>
        <begin position="29"/>
        <end position="79"/>
    </location>
</feature>
<name>A0ABU0R4V4_9MICO</name>
<protein>
    <submittedName>
        <fullName evidence="3">Transcriptional regulator with XRE-family HTH domain</fullName>
    </submittedName>
</protein>
<dbReference type="EMBL" id="JAUSYY010000001">
    <property type="protein sequence ID" value="MDQ0893106.1"/>
    <property type="molecule type" value="Genomic_DNA"/>
</dbReference>
<feature type="compositionally biased region" description="Basic and acidic residues" evidence="1">
    <location>
        <begin position="103"/>
        <end position="112"/>
    </location>
</feature>
<dbReference type="SMART" id="SM00530">
    <property type="entry name" value="HTH_XRE"/>
    <property type="match status" value="1"/>
</dbReference>
<sequence length="209" mass="23105">MSAEQVDTGGLDAGHGAEIDVPGIVMRVRRACDLSQRDLGSALGLAQSQVARIESSQRRVDLPLLVRILALAGMRIAVLDRHGAEVIPVPKDVLRDHADRRMPTHLDVREPSDPPTSVLLKPHTGRPSPRGWYHHRAARDRQRHAGGPDRVQDQPTVSELAERERARRAERLRHARHVAVTLLDVECSCLSACWDGRGCIDDCACRCDP</sequence>
<dbReference type="PROSITE" id="PS50943">
    <property type="entry name" value="HTH_CROC1"/>
    <property type="match status" value="1"/>
</dbReference>